<organism evidence="1 2">
    <name type="scientific">Sinanodonta woodiana</name>
    <name type="common">Chinese pond mussel</name>
    <name type="synonym">Anodonta woodiana</name>
    <dbReference type="NCBI Taxonomy" id="1069815"/>
    <lineage>
        <taxon>Eukaryota</taxon>
        <taxon>Metazoa</taxon>
        <taxon>Spiralia</taxon>
        <taxon>Lophotrochozoa</taxon>
        <taxon>Mollusca</taxon>
        <taxon>Bivalvia</taxon>
        <taxon>Autobranchia</taxon>
        <taxon>Heteroconchia</taxon>
        <taxon>Palaeoheterodonta</taxon>
        <taxon>Unionida</taxon>
        <taxon>Unionoidea</taxon>
        <taxon>Unionidae</taxon>
        <taxon>Unioninae</taxon>
        <taxon>Sinanodonta</taxon>
    </lineage>
</organism>
<dbReference type="InterPro" id="IPR036691">
    <property type="entry name" value="Endo/exonu/phosph_ase_sf"/>
</dbReference>
<gene>
    <name evidence="1" type="ORF">ACJMK2_028954</name>
</gene>
<proteinExistence type="predicted"/>
<evidence type="ECO:0000313" key="2">
    <source>
        <dbReference type="Proteomes" id="UP001634394"/>
    </source>
</evidence>
<keyword evidence="2" id="KW-1185">Reference proteome</keyword>
<protein>
    <recommendedName>
        <fullName evidence="3">Craniofacial development protein 2-like</fullName>
    </recommendedName>
</protein>
<reference evidence="1 2" key="1">
    <citation type="submission" date="2024-11" db="EMBL/GenBank/DDBJ databases">
        <title>Chromosome-level genome assembly of the freshwater bivalve Anodonta woodiana.</title>
        <authorList>
            <person name="Chen X."/>
        </authorList>
    </citation>
    <scope>NUCLEOTIDE SEQUENCE [LARGE SCALE GENOMIC DNA]</scope>
    <source>
        <strain evidence="1">MN2024</strain>
        <tissue evidence="1">Gills</tissue>
    </source>
</reference>
<dbReference type="EMBL" id="JBJQND010000003">
    <property type="protein sequence ID" value="KAL3882630.1"/>
    <property type="molecule type" value="Genomic_DNA"/>
</dbReference>
<dbReference type="SUPFAM" id="SSF56219">
    <property type="entry name" value="DNase I-like"/>
    <property type="match status" value="1"/>
</dbReference>
<name>A0ABD3XA68_SINWO</name>
<dbReference type="Proteomes" id="UP001634394">
    <property type="component" value="Unassembled WGS sequence"/>
</dbReference>
<evidence type="ECO:0008006" key="3">
    <source>
        <dbReference type="Google" id="ProtNLM"/>
    </source>
</evidence>
<sequence length="164" mass="18802">MRRQPNRNECQLGGRLDKQAPRCRSRATLGPTPKSGLQGRKTGKERLIDAKHQVIIGTWNVRTLWKEGSLELFVNKLNGWFKWDILGLAEVQRTGHGAVEYDGHTLLYSGGKKHIKEVLACFYQNGIQKLSRLESDIVKTGLRKFHWSRSQHNHHPSIRSDNKP</sequence>
<evidence type="ECO:0000313" key="1">
    <source>
        <dbReference type="EMBL" id="KAL3882630.1"/>
    </source>
</evidence>
<comment type="caution">
    <text evidence="1">The sequence shown here is derived from an EMBL/GenBank/DDBJ whole genome shotgun (WGS) entry which is preliminary data.</text>
</comment>
<accession>A0ABD3XA68</accession>
<dbReference type="AlphaFoldDB" id="A0ABD3XA68"/>